<organism evidence="1 2">
    <name type="scientific">Clostridium bornimense</name>
    <dbReference type="NCBI Taxonomy" id="1216932"/>
    <lineage>
        <taxon>Bacteria</taxon>
        <taxon>Bacillati</taxon>
        <taxon>Bacillota</taxon>
        <taxon>Clostridia</taxon>
        <taxon>Eubacteriales</taxon>
        <taxon>Clostridiaceae</taxon>
        <taxon>Clostridium</taxon>
    </lineage>
</organism>
<dbReference type="eggNOG" id="COG0515">
    <property type="taxonomic scope" value="Bacteria"/>
</dbReference>
<dbReference type="STRING" id="1216932.CM240_0869"/>
<dbReference type="RefSeq" id="WP_044036816.1">
    <property type="nucleotide sequence ID" value="NZ_HG917868.1"/>
</dbReference>
<reference evidence="1 2" key="1">
    <citation type="submission" date="2013-11" db="EMBL/GenBank/DDBJ databases">
        <title>Complete genome sequence of Clostridum sp. M2/40.</title>
        <authorList>
            <person name="Wibberg D."/>
            <person name="Puehler A."/>
            <person name="Schlueter A."/>
        </authorList>
    </citation>
    <scope>NUCLEOTIDE SEQUENCE [LARGE SCALE GENOMIC DNA]</scope>
    <source>
        <strain evidence="2">M2/40</strain>
    </source>
</reference>
<name>W6RUP7_9CLOT</name>
<dbReference type="PATRIC" id="fig|1216932.3.peg.855"/>
<sequence>MVRNNRKFLIIVSIFMLISLNTKIVKGYENIDVDMIEKYKKYNTYVNGRYGFSIEYPSELIPQEEPTNNDGIYFSNIDNTVELIAWGSNNTEGSSAESLYKHDMLYVPRDNHITWCNDYAYNLTWHDEKYIYHKYSVVGKGSINTFTFKSPIENRELYEYVIERLDRSFKAPLVHQCC</sequence>
<keyword evidence="2" id="KW-1185">Reference proteome</keyword>
<dbReference type="Proteomes" id="UP000019426">
    <property type="component" value="Chromosome M2/40_rep1"/>
</dbReference>
<dbReference type="AlphaFoldDB" id="W6RUP7"/>
<evidence type="ECO:0000313" key="2">
    <source>
        <dbReference type="Proteomes" id="UP000019426"/>
    </source>
</evidence>
<evidence type="ECO:0000313" key="1">
    <source>
        <dbReference type="EMBL" id="CDM68033.1"/>
    </source>
</evidence>
<gene>
    <name evidence="1" type="ORF">CM240_0869</name>
</gene>
<protein>
    <submittedName>
        <fullName evidence="1">Putative secreted protein</fullName>
    </submittedName>
</protein>
<dbReference type="EMBL" id="HG917868">
    <property type="protein sequence ID" value="CDM68033.1"/>
    <property type="molecule type" value="Genomic_DNA"/>
</dbReference>
<dbReference type="HOGENOM" id="CLU_1508067_0_0_9"/>
<accession>W6RUP7</accession>
<proteinExistence type="predicted"/>
<dbReference type="OrthoDB" id="1957749at2"/>
<dbReference type="KEGG" id="clt:CM240_0869"/>